<dbReference type="AlphaFoldDB" id="A0A224YG49"/>
<name>A0A224YG49_9ACAR</name>
<dbReference type="EMBL" id="GFPF01002295">
    <property type="protein sequence ID" value="MAA13441.1"/>
    <property type="molecule type" value="Transcribed_RNA"/>
</dbReference>
<proteinExistence type="predicted"/>
<reference evidence="1" key="1">
    <citation type="journal article" date="2017" name="Parasit. Vectors">
        <title>Sialotranscriptomics of Rhipicephalus zambeziensis reveals intricate expression profiles of secretory proteins and suggests tight temporal transcriptional regulation during blood-feeding.</title>
        <authorList>
            <person name="de Castro M.H."/>
            <person name="de Klerk D."/>
            <person name="Pienaar R."/>
            <person name="Rees D.J.G."/>
            <person name="Mans B.J."/>
        </authorList>
    </citation>
    <scope>NUCLEOTIDE SEQUENCE</scope>
    <source>
        <tissue evidence="1">Salivary glands</tissue>
    </source>
</reference>
<evidence type="ECO:0000313" key="1">
    <source>
        <dbReference type="EMBL" id="MAA13441.1"/>
    </source>
</evidence>
<accession>A0A224YG49</accession>
<sequence length="93" mass="10252">MRKERLQLPRRLCSVTAERNSRICILAEQANGFGGKAASSVSGTYVVIRFFTASRCEIADAFTAASLMWQRSIARLCAGTLDKAVRNSDHLTE</sequence>
<organism evidence="1">
    <name type="scientific">Rhipicephalus zambeziensis</name>
    <dbReference type="NCBI Taxonomy" id="60191"/>
    <lineage>
        <taxon>Eukaryota</taxon>
        <taxon>Metazoa</taxon>
        <taxon>Ecdysozoa</taxon>
        <taxon>Arthropoda</taxon>
        <taxon>Chelicerata</taxon>
        <taxon>Arachnida</taxon>
        <taxon>Acari</taxon>
        <taxon>Parasitiformes</taxon>
        <taxon>Ixodida</taxon>
        <taxon>Ixodoidea</taxon>
        <taxon>Ixodidae</taxon>
        <taxon>Rhipicephalinae</taxon>
        <taxon>Rhipicephalus</taxon>
        <taxon>Rhipicephalus</taxon>
    </lineage>
</organism>
<protein>
    <submittedName>
        <fullName evidence="1">Uncharacterized protein</fullName>
    </submittedName>
</protein>